<feature type="compositionally biased region" description="Gly residues" evidence="1">
    <location>
        <begin position="1186"/>
        <end position="1195"/>
    </location>
</feature>
<organism evidence="3 4">
    <name type="scientific">Volvox reticuliferus</name>
    <dbReference type="NCBI Taxonomy" id="1737510"/>
    <lineage>
        <taxon>Eukaryota</taxon>
        <taxon>Viridiplantae</taxon>
        <taxon>Chlorophyta</taxon>
        <taxon>core chlorophytes</taxon>
        <taxon>Chlorophyceae</taxon>
        <taxon>CS clade</taxon>
        <taxon>Chlamydomonadales</taxon>
        <taxon>Volvocaceae</taxon>
        <taxon>Volvox</taxon>
    </lineage>
</organism>
<feature type="compositionally biased region" description="Low complexity" evidence="1">
    <location>
        <begin position="490"/>
        <end position="518"/>
    </location>
</feature>
<proteinExistence type="predicted"/>
<evidence type="ECO:0000259" key="2">
    <source>
        <dbReference type="Pfam" id="PF05018"/>
    </source>
</evidence>
<reference evidence="3" key="1">
    <citation type="journal article" date="2021" name="Proc. Natl. Acad. Sci. U.S.A.">
        <title>Three genomes in the algal genus Volvox reveal the fate of a haploid sex-determining region after a transition to homothallism.</title>
        <authorList>
            <person name="Yamamoto K."/>
            <person name="Hamaji T."/>
            <person name="Kawai-Toyooka H."/>
            <person name="Matsuzaki R."/>
            <person name="Takahashi F."/>
            <person name="Nishimura Y."/>
            <person name="Kawachi M."/>
            <person name="Noguchi H."/>
            <person name="Minakuchi Y."/>
            <person name="Umen J.G."/>
            <person name="Toyoda A."/>
            <person name="Nozaki H."/>
        </authorList>
    </citation>
    <scope>NUCLEOTIDE SEQUENCE</scope>
    <source>
        <strain evidence="3">NIES-3785</strain>
    </source>
</reference>
<evidence type="ECO:0000256" key="1">
    <source>
        <dbReference type="SAM" id="MobiDB-lite"/>
    </source>
</evidence>
<feature type="region of interest" description="Disordered" evidence="1">
    <location>
        <begin position="856"/>
        <end position="995"/>
    </location>
</feature>
<feature type="compositionally biased region" description="Low complexity" evidence="1">
    <location>
        <begin position="1211"/>
        <end position="1224"/>
    </location>
</feature>
<comment type="caution">
    <text evidence="3">The sequence shown here is derived from an EMBL/GenBank/DDBJ whole genome shotgun (WGS) entry which is preliminary data.</text>
</comment>
<feature type="region of interest" description="Disordered" evidence="1">
    <location>
        <begin position="1276"/>
        <end position="1303"/>
    </location>
</feature>
<protein>
    <recommendedName>
        <fullName evidence="2">CFA20 domain-containing protein</fullName>
    </recommendedName>
</protein>
<feature type="compositionally biased region" description="Gly residues" evidence="1">
    <location>
        <begin position="465"/>
        <end position="477"/>
    </location>
</feature>
<evidence type="ECO:0000313" key="4">
    <source>
        <dbReference type="Proteomes" id="UP000722791"/>
    </source>
</evidence>
<feature type="compositionally biased region" description="Polar residues" evidence="1">
    <location>
        <begin position="362"/>
        <end position="373"/>
    </location>
</feature>
<accession>A0A8J4GH48</accession>
<feature type="compositionally biased region" description="Low complexity" evidence="1">
    <location>
        <begin position="434"/>
        <end position="444"/>
    </location>
</feature>
<evidence type="ECO:0000313" key="3">
    <source>
        <dbReference type="EMBL" id="GIM07056.1"/>
    </source>
</evidence>
<feature type="compositionally biased region" description="Gly residues" evidence="1">
    <location>
        <begin position="947"/>
        <end position="968"/>
    </location>
</feature>
<feature type="compositionally biased region" description="Low complexity" evidence="1">
    <location>
        <begin position="686"/>
        <end position="699"/>
    </location>
</feature>
<feature type="region of interest" description="Disordered" evidence="1">
    <location>
        <begin position="686"/>
        <end position="714"/>
    </location>
</feature>
<feature type="compositionally biased region" description="Polar residues" evidence="1">
    <location>
        <begin position="622"/>
        <end position="645"/>
    </location>
</feature>
<feature type="region of interest" description="Disordered" evidence="1">
    <location>
        <begin position="1181"/>
        <end position="1251"/>
    </location>
</feature>
<dbReference type="InterPro" id="IPR007714">
    <property type="entry name" value="CFA20_dom"/>
</dbReference>
<feature type="compositionally biased region" description="Gly residues" evidence="1">
    <location>
        <begin position="552"/>
        <end position="568"/>
    </location>
</feature>
<feature type="compositionally biased region" description="Low complexity" evidence="1">
    <location>
        <begin position="1046"/>
        <end position="1061"/>
    </location>
</feature>
<dbReference type="EMBL" id="BNCQ01000023">
    <property type="protein sequence ID" value="GIM07056.1"/>
    <property type="molecule type" value="Genomic_DNA"/>
</dbReference>
<dbReference type="PANTHER" id="PTHR12458">
    <property type="entry name" value="ORF PROTEIN"/>
    <property type="match status" value="1"/>
</dbReference>
<feature type="compositionally biased region" description="Polar residues" evidence="1">
    <location>
        <begin position="930"/>
        <end position="946"/>
    </location>
</feature>
<feature type="compositionally biased region" description="Polar residues" evidence="1">
    <location>
        <begin position="891"/>
        <end position="904"/>
    </location>
</feature>
<feature type="domain" description="CFA20" evidence="2">
    <location>
        <begin position="1"/>
        <end position="143"/>
    </location>
</feature>
<feature type="compositionally biased region" description="Gly residues" evidence="1">
    <location>
        <begin position="1025"/>
        <end position="1041"/>
    </location>
</feature>
<feature type="compositionally biased region" description="Polar residues" evidence="1">
    <location>
        <begin position="403"/>
        <end position="427"/>
    </location>
</feature>
<dbReference type="Proteomes" id="UP000722791">
    <property type="component" value="Unassembled WGS sequence"/>
</dbReference>
<feature type="region of interest" description="Disordered" evidence="1">
    <location>
        <begin position="1010"/>
        <end position="1145"/>
    </location>
</feature>
<dbReference type="Pfam" id="PF05018">
    <property type="entry name" value="CFA20_dom"/>
    <property type="match status" value="1"/>
</dbReference>
<dbReference type="InterPro" id="IPR040441">
    <property type="entry name" value="CFA20/CFAP20DC"/>
</dbReference>
<sequence length="1458" mass="139756">MFANEYQGGPHVEVLGTQGQNPLAQWKVSGPQKGVQKVYDKALKGYVFVSTGACRMALPKDDRSTLGLMQPHLLLQLEVGVGTPFSVEVGLSDASATRRRIILSSSFSELKCTPLHCQVPFTCLPRECWLNLVLPVAELAVVLFKGGGGGAAAAAPGSNATALAGAAAGGGSFSPSGGPAAAVNTSYRTLDSLQVAGTCRLRRICTLREAPQPSESQDAGTATAAAASAKPLEFPVGVDYQTLLLDPRSLTLVGINGTGGGSPSQTMTLGGSGAAGAGLGIVGTSMGSSRRPANGGAASPLPGVNSRSSPNPGSKGGGGGATTAAAAPNGCSWEEDGGAEIGTQQGSVASAVPNLHAGDTPTRGSSSGASTPTARAGGGVPTLPPAFGAAPGPIHHGFGSSDHVATQSRLGRSTSGCFNVNNNGSGSPTPPQTGAVPGPASGPGSTCGSGPLPSLDPSTSVSAASGGGSAGGGGGGMKLPRLQPSGGGSAAAAAAAATTTGPSLPSSGGAGPAASPSGEDASRGDTSPFGSRRALSAQTPPRQSGSATPPGSAGGTGSAAAGGGGCGGKPPASPWSGSASSKRAQSGPARISTEALAQGLGETVAPTDTPMSPSLAPRQNRRTQNNSQIPPTISENEVVNPSSTGMLAHAVKSPVRSPSRARPQPANAAAVSGGHTVAAASITAGASAGGASTTNSSGLRSGGGSGSIEPPSPALPQLRHIRAEAAAAAAAAAREAPASPAGLAIGASNANLSSHLSSVLTIRGGMDASIDFGAHSHLLEGSPGSSAILSSNLRISSVSSHTHRYGGGAAAVVPPGASIDALSDSDADSGVPSPSGAAGAAVTAAVGCSIATADAVAAKAPRTRTRVLQGGGAAAGGGGKGTAAPDGANGRSLSTPASVSNSPALHTRKGTGHGSDVETPTRTGRGGLSSAVSQNGHNSPANTPSRSGGGRTTPLPSGGGGGGAGAGIGLSNLGPGANSGRARKEDGAANGRPSATAAGATAVVSGGGVGGAGSASGGRPNAAGSSGGGVSAAGKQPGSGAGSVCSSPARQRPAPPSSATRGSTKPSGGGSGAASATPNEHRDRLPPLSTAAGGRGRGSCANGGRSGGGAAATASATPGGGGGRGKAMAGRSICNRRPTTSNEVDVEESITLNAGLWGGFGVDEDDDMLGSRHFRNGACASSGSDGELGGGGGGNAPSLRRGVGGGGGAGSRSSLIRRASHSSSPDLPGGCGGASEDLPSPPDHYTNAASNGLLSPPIRCSNGAAMGTSQDVGPAFAGFPAPASRRRSSAAGDSGGGNGLRPNSTRHVLDSLLDEEALLAGHVRDLDHYDDWAKVDQRPTPPELLHAHRAFTPPVVPASKALGVSIEHSRSNSGRVARGGGGGGGAAFASAANPATVGDAQVLRVSPTAAEAAAGRGGGPGKGVVLDGGGEAMLDLVYDPILNCYYDGATGRYYELKT</sequence>
<name>A0A8J4GH48_9CHLO</name>
<feature type="region of interest" description="Disordered" evidence="1">
    <location>
        <begin position="352"/>
        <end position="672"/>
    </location>
</feature>
<feature type="region of interest" description="Disordered" evidence="1">
    <location>
        <begin position="282"/>
        <end position="340"/>
    </location>
</feature>
<feature type="compositionally biased region" description="Gly residues" evidence="1">
    <location>
        <begin position="869"/>
        <end position="881"/>
    </location>
</feature>
<gene>
    <name evidence="3" type="ORF">Vretimale_11292</name>
</gene>